<proteinExistence type="predicted"/>
<evidence type="ECO:0000313" key="2">
    <source>
        <dbReference type="Proteomes" id="UP000617340"/>
    </source>
</evidence>
<name>A0A834J4Z3_VESGE</name>
<dbReference type="Proteomes" id="UP000617340">
    <property type="component" value="Unassembled WGS sequence"/>
</dbReference>
<sequence>MSIGYCVLGKINRFPVSEFFGVRADCPQASVRQPKRFAFPNQVDKWRMDLITAKRWESQSSMHICAIEAEQLTTALLGSWQNQKDPSRDE</sequence>
<organism evidence="1 2">
    <name type="scientific">Vespula germanica</name>
    <name type="common">German yellow jacket</name>
    <name type="synonym">Paravespula germanica</name>
    <dbReference type="NCBI Taxonomy" id="30212"/>
    <lineage>
        <taxon>Eukaryota</taxon>
        <taxon>Metazoa</taxon>
        <taxon>Ecdysozoa</taxon>
        <taxon>Arthropoda</taxon>
        <taxon>Hexapoda</taxon>
        <taxon>Insecta</taxon>
        <taxon>Pterygota</taxon>
        <taxon>Neoptera</taxon>
        <taxon>Endopterygota</taxon>
        <taxon>Hymenoptera</taxon>
        <taxon>Apocrita</taxon>
        <taxon>Aculeata</taxon>
        <taxon>Vespoidea</taxon>
        <taxon>Vespidae</taxon>
        <taxon>Vespinae</taxon>
        <taxon>Vespula</taxon>
    </lineage>
</organism>
<keyword evidence="2" id="KW-1185">Reference proteome</keyword>
<reference evidence="1" key="1">
    <citation type="journal article" date="2020" name="G3 (Bethesda)">
        <title>High-Quality Assemblies for Three Invasive Social Wasps from the &lt;i&gt;Vespula&lt;/i&gt; Genus.</title>
        <authorList>
            <person name="Harrop T.W.R."/>
            <person name="Guhlin J."/>
            <person name="McLaughlin G.M."/>
            <person name="Permina E."/>
            <person name="Stockwell P."/>
            <person name="Gilligan J."/>
            <person name="Le Lec M.F."/>
            <person name="Gruber M.A.M."/>
            <person name="Quinn O."/>
            <person name="Lovegrove M."/>
            <person name="Duncan E.J."/>
            <person name="Remnant E.J."/>
            <person name="Van Eeckhoven J."/>
            <person name="Graham B."/>
            <person name="Knapp R.A."/>
            <person name="Langford K.W."/>
            <person name="Kronenberg Z."/>
            <person name="Press M.O."/>
            <person name="Eacker S.M."/>
            <person name="Wilson-Rankin E.E."/>
            <person name="Purcell J."/>
            <person name="Lester P.J."/>
            <person name="Dearden P.K."/>
        </authorList>
    </citation>
    <scope>NUCLEOTIDE SEQUENCE</scope>
    <source>
        <strain evidence="1">Linc-1</strain>
    </source>
</reference>
<comment type="caution">
    <text evidence="1">The sequence shown here is derived from an EMBL/GenBank/DDBJ whole genome shotgun (WGS) entry which is preliminary data.</text>
</comment>
<protein>
    <submittedName>
        <fullName evidence="1">Uncharacterized protein</fullName>
    </submittedName>
</protein>
<evidence type="ECO:0000313" key="1">
    <source>
        <dbReference type="EMBL" id="KAF7379096.1"/>
    </source>
</evidence>
<dbReference type="AlphaFoldDB" id="A0A834J4Z3"/>
<dbReference type="EMBL" id="JACSDZ010000025">
    <property type="protein sequence ID" value="KAF7379096.1"/>
    <property type="molecule type" value="Genomic_DNA"/>
</dbReference>
<gene>
    <name evidence="1" type="ORF">HZH68_016941</name>
</gene>
<accession>A0A834J4Z3</accession>